<dbReference type="GO" id="GO:0008170">
    <property type="term" value="F:N-methyltransferase activity"/>
    <property type="evidence" value="ECO:0007669"/>
    <property type="project" value="InterPro"/>
</dbReference>
<protein>
    <submittedName>
        <fullName evidence="5">DNA methyltransferase</fullName>
    </submittedName>
</protein>
<evidence type="ECO:0000256" key="2">
    <source>
        <dbReference type="ARBA" id="ARBA00022603"/>
    </source>
</evidence>
<name>A0A6B9LAV2_9CAUD</name>
<dbReference type="Gene3D" id="3.40.50.150">
    <property type="entry name" value="Vaccinia Virus protein VP39"/>
    <property type="match status" value="1"/>
</dbReference>
<keyword evidence="2 5" id="KW-0489">Methyltransferase</keyword>
<evidence type="ECO:0000313" key="5">
    <source>
        <dbReference type="EMBL" id="QHB39066.1"/>
    </source>
</evidence>
<reference evidence="5 6" key="1">
    <citation type="journal article" date="2020" name="Viruses">
        <title>Diversity and Host Interactions Among Virulent and Temperate Baltic Sea Flavobacterium Phages.</title>
        <authorList>
            <person name="Nilsson E."/>
            <person name="Bayfield O.W."/>
            <person name="Lundin D."/>
            <person name="Antson A.A."/>
            <person name="Holmfeldt K."/>
        </authorList>
    </citation>
    <scope>NUCLEOTIDE SEQUENCE [LARGE SCALE GENOMIC DNA]</scope>
</reference>
<evidence type="ECO:0000313" key="6">
    <source>
        <dbReference type="Proteomes" id="UP000464811"/>
    </source>
</evidence>
<dbReference type="GO" id="GO:0003677">
    <property type="term" value="F:DNA binding"/>
    <property type="evidence" value="ECO:0007669"/>
    <property type="project" value="InterPro"/>
</dbReference>
<dbReference type="InterPro" id="IPR001091">
    <property type="entry name" value="RM_Methyltransferase"/>
</dbReference>
<dbReference type="InterPro" id="IPR029063">
    <property type="entry name" value="SAM-dependent_MTases_sf"/>
</dbReference>
<accession>A0A6B9LAV2</accession>
<dbReference type="InterPro" id="IPR002052">
    <property type="entry name" value="DNA_methylase_N6_adenine_CS"/>
</dbReference>
<comment type="similarity">
    <text evidence="1">Belongs to the N(4)/N(6)-methyltransferase family.</text>
</comment>
<evidence type="ECO:0000256" key="3">
    <source>
        <dbReference type="ARBA" id="ARBA00022679"/>
    </source>
</evidence>
<gene>
    <name evidence="5" type="ORF">lillamy91_gp038</name>
</gene>
<dbReference type="SUPFAM" id="SSF53335">
    <property type="entry name" value="S-adenosyl-L-methionine-dependent methyltransferases"/>
    <property type="match status" value="1"/>
</dbReference>
<organism evidence="5 6">
    <name type="scientific">Flavobacterium phage vB_FspS_lillamy9-1</name>
    <dbReference type="NCBI Taxonomy" id="2686251"/>
    <lineage>
        <taxon>Viruses</taxon>
        <taxon>Duplodnaviria</taxon>
        <taxon>Heunggongvirae</taxon>
        <taxon>Uroviricota</taxon>
        <taxon>Caudoviricetes</taxon>
        <taxon>Lillamyvirus</taxon>
        <taxon>Lillamyvirus lillamy</taxon>
    </lineage>
</organism>
<keyword evidence="6" id="KW-1185">Reference proteome</keyword>
<sequence>MNLTDKITITNEDNMLLMARYPDNYFDLAIVDPPYGINAGKMTMGSGKHKFKQGKDWDNEIPSEEYFSELKRVSKNQIIWGGNYFPLPLNNNWIIWDKLNPNLSFSEAELAWCSINKNVRVFKRYSAMEDEDGKKQHPTQKPILLYKYCLDKYAKQGDKILDTHLGSGSIAIACHDYGFELTCCELDKEYYDKAVQRIKNHISQQKLF</sequence>
<dbReference type="InterPro" id="IPR002941">
    <property type="entry name" value="DNA_methylase_N4/N6"/>
</dbReference>
<dbReference type="PROSITE" id="PS00092">
    <property type="entry name" value="N6_MTASE"/>
    <property type="match status" value="1"/>
</dbReference>
<keyword evidence="3 5" id="KW-0808">Transferase</keyword>
<dbReference type="EMBL" id="MN812212">
    <property type="protein sequence ID" value="QHB39066.1"/>
    <property type="molecule type" value="Genomic_DNA"/>
</dbReference>
<evidence type="ECO:0000256" key="1">
    <source>
        <dbReference type="ARBA" id="ARBA00006594"/>
    </source>
</evidence>
<dbReference type="Proteomes" id="UP000464811">
    <property type="component" value="Segment"/>
</dbReference>
<dbReference type="Pfam" id="PF01555">
    <property type="entry name" value="N6_N4_Mtase"/>
    <property type="match status" value="1"/>
</dbReference>
<dbReference type="PRINTS" id="PR00508">
    <property type="entry name" value="S21N4MTFRASE"/>
</dbReference>
<dbReference type="GO" id="GO:0032259">
    <property type="term" value="P:methylation"/>
    <property type="evidence" value="ECO:0007669"/>
    <property type="project" value="UniProtKB-KW"/>
</dbReference>
<feature type="domain" description="DNA methylase N-4/N-6" evidence="4">
    <location>
        <begin position="122"/>
        <end position="195"/>
    </location>
</feature>
<proteinExistence type="inferred from homology"/>
<evidence type="ECO:0000259" key="4">
    <source>
        <dbReference type="Pfam" id="PF01555"/>
    </source>
</evidence>